<protein>
    <submittedName>
        <fullName evidence="1">Uncharacterized protein</fullName>
    </submittedName>
</protein>
<proteinExistence type="predicted"/>
<gene>
    <name evidence="1" type="ORF">BDN72DRAFT_830476</name>
</gene>
<evidence type="ECO:0000313" key="2">
    <source>
        <dbReference type="Proteomes" id="UP000308600"/>
    </source>
</evidence>
<name>A0ACD3BI05_9AGAR</name>
<organism evidence="1 2">
    <name type="scientific">Pluteus cervinus</name>
    <dbReference type="NCBI Taxonomy" id="181527"/>
    <lineage>
        <taxon>Eukaryota</taxon>
        <taxon>Fungi</taxon>
        <taxon>Dikarya</taxon>
        <taxon>Basidiomycota</taxon>
        <taxon>Agaricomycotina</taxon>
        <taxon>Agaricomycetes</taxon>
        <taxon>Agaricomycetidae</taxon>
        <taxon>Agaricales</taxon>
        <taxon>Pluteineae</taxon>
        <taxon>Pluteaceae</taxon>
        <taxon>Pluteus</taxon>
    </lineage>
</organism>
<evidence type="ECO:0000313" key="1">
    <source>
        <dbReference type="EMBL" id="TFK77311.1"/>
    </source>
</evidence>
<dbReference type="Proteomes" id="UP000308600">
    <property type="component" value="Unassembled WGS sequence"/>
</dbReference>
<accession>A0ACD3BI05</accession>
<keyword evidence="2" id="KW-1185">Reference proteome</keyword>
<reference evidence="1 2" key="1">
    <citation type="journal article" date="2019" name="Nat. Ecol. Evol.">
        <title>Megaphylogeny resolves global patterns of mushroom evolution.</title>
        <authorList>
            <person name="Varga T."/>
            <person name="Krizsan K."/>
            <person name="Foldi C."/>
            <person name="Dima B."/>
            <person name="Sanchez-Garcia M."/>
            <person name="Sanchez-Ramirez S."/>
            <person name="Szollosi G.J."/>
            <person name="Szarkandi J.G."/>
            <person name="Papp V."/>
            <person name="Albert L."/>
            <person name="Andreopoulos W."/>
            <person name="Angelini C."/>
            <person name="Antonin V."/>
            <person name="Barry K.W."/>
            <person name="Bougher N.L."/>
            <person name="Buchanan P."/>
            <person name="Buyck B."/>
            <person name="Bense V."/>
            <person name="Catcheside P."/>
            <person name="Chovatia M."/>
            <person name="Cooper J."/>
            <person name="Damon W."/>
            <person name="Desjardin D."/>
            <person name="Finy P."/>
            <person name="Geml J."/>
            <person name="Haridas S."/>
            <person name="Hughes K."/>
            <person name="Justo A."/>
            <person name="Karasinski D."/>
            <person name="Kautmanova I."/>
            <person name="Kiss B."/>
            <person name="Kocsube S."/>
            <person name="Kotiranta H."/>
            <person name="LaButti K.M."/>
            <person name="Lechner B.E."/>
            <person name="Liimatainen K."/>
            <person name="Lipzen A."/>
            <person name="Lukacs Z."/>
            <person name="Mihaltcheva S."/>
            <person name="Morgado L.N."/>
            <person name="Niskanen T."/>
            <person name="Noordeloos M.E."/>
            <person name="Ohm R.A."/>
            <person name="Ortiz-Santana B."/>
            <person name="Ovrebo C."/>
            <person name="Racz N."/>
            <person name="Riley R."/>
            <person name="Savchenko A."/>
            <person name="Shiryaev A."/>
            <person name="Soop K."/>
            <person name="Spirin V."/>
            <person name="Szebenyi C."/>
            <person name="Tomsovsky M."/>
            <person name="Tulloss R.E."/>
            <person name="Uehling J."/>
            <person name="Grigoriev I.V."/>
            <person name="Vagvolgyi C."/>
            <person name="Papp T."/>
            <person name="Martin F.M."/>
            <person name="Miettinen O."/>
            <person name="Hibbett D.S."/>
            <person name="Nagy L.G."/>
        </authorList>
    </citation>
    <scope>NUCLEOTIDE SEQUENCE [LARGE SCALE GENOMIC DNA]</scope>
    <source>
        <strain evidence="1 2">NL-1719</strain>
    </source>
</reference>
<dbReference type="EMBL" id="ML208259">
    <property type="protein sequence ID" value="TFK77311.1"/>
    <property type="molecule type" value="Genomic_DNA"/>
</dbReference>
<sequence length="457" mass="51299">MSALNFAKHAFSREKPHSSTTDWVEILTSSNIEEEAYDGIPELVDSINLQASGPAEASRALRKKIKHGNAHQQYRALVLLKALVENCGPKFIATFQDSHFVDALKMVASDPLVDRRVRKKLTLVLASWRDQFKDDPSMASIAGLYKQMRLDVDRTAERERDLSLLMGVPTQEEIRRREKREERKRKEADPGRKGRDRSKRQPFDFEKEKPRVLGSIVEASQASSNLVNAVTLVNPENDIYANNERVQDCLDKAKLAKKAIVRYIQLVENEELIGTLIEANDRINSAIETYEQLSAAQADALAEKLNGTRLDDDKREPQDVNPQYSDHGLSNAQVKSKAAEKYVHPDLEDLSFGALGSSSNHLPPPLRPSSLPNNKQPTFKDHELFDNARGSLSEYSDYESSDEDTHQASSSRRAYVHVSDDEEDYYAANKAAPLTSHPDDDPFADPFADEAGTAPRK</sequence>